<gene>
    <name evidence="2" type="ORF">SAMN05892877_1326</name>
</gene>
<name>A0A285V0K2_9HYPH</name>
<keyword evidence="2" id="KW-0808">Transferase</keyword>
<dbReference type="InterPro" id="IPR036477">
    <property type="entry name" value="Formyl_transf_N_sf"/>
</dbReference>
<accession>A0A285V0K2</accession>
<dbReference type="Proteomes" id="UP000219167">
    <property type="component" value="Unassembled WGS sequence"/>
</dbReference>
<dbReference type="GO" id="GO:0004479">
    <property type="term" value="F:methionyl-tRNA formyltransferase activity"/>
    <property type="evidence" value="ECO:0007669"/>
    <property type="project" value="TreeGrafter"/>
</dbReference>
<dbReference type="Gene3D" id="3.40.50.170">
    <property type="entry name" value="Formyl transferase, N-terminal domain"/>
    <property type="match status" value="1"/>
</dbReference>
<dbReference type="SUPFAM" id="SSF53328">
    <property type="entry name" value="Formyltransferase"/>
    <property type="match status" value="1"/>
</dbReference>
<protein>
    <submittedName>
        <fullName evidence="2">Methionyl-tRNA formyltransferase</fullName>
    </submittedName>
</protein>
<evidence type="ECO:0000313" key="3">
    <source>
        <dbReference type="Proteomes" id="UP000219167"/>
    </source>
</evidence>
<evidence type="ECO:0000313" key="2">
    <source>
        <dbReference type="EMBL" id="SOC47644.1"/>
    </source>
</evidence>
<keyword evidence="3" id="KW-1185">Reference proteome</keyword>
<sequence>MKIGIIGQKWLAERVFSELTKEFQVTFVAASSADDRLAEAARGAGIEPFLYNGRWLSDATPVEPLDLLIAAHAFVYIPAKLRAAAKWSIGYHPSLLPLHRGRDAVNATIQAGDRVAGGSVYHLDDGYDTGPIAFQEWCFVHEGEAAEQLWRRALAPMGAELLVRAAHYLSAYDFLPAADQECDAHGRGATAARLHNHRYPGLFRSSTIWCKKQPGLAEMRDFTSGQI</sequence>
<dbReference type="InterPro" id="IPR002376">
    <property type="entry name" value="Formyl_transf_N"/>
</dbReference>
<dbReference type="EMBL" id="OBQD01000032">
    <property type="protein sequence ID" value="SOC47644.1"/>
    <property type="molecule type" value="Genomic_DNA"/>
</dbReference>
<dbReference type="Pfam" id="PF00551">
    <property type="entry name" value="Formyl_trans_N"/>
    <property type="match status" value="1"/>
</dbReference>
<dbReference type="PANTHER" id="PTHR11138:SF5">
    <property type="entry name" value="METHIONYL-TRNA FORMYLTRANSFERASE, MITOCHONDRIAL"/>
    <property type="match status" value="1"/>
</dbReference>
<dbReference type="AlphaFoldDB" id="A0A285V0K2"/>
<organism evidence="2 3">
    <name type="scientific">Rhizobium subbaraonis</name>
    <dbReference type="NCBI Taxonomy" id="908946"/>
    <lineage>
        <taxon>Bacteria</taxon>
        <taxon>Pseudomonadati</taxon>
        <taxon>Pseudomonadota</taxon>
        <taxon>Alphaproteobacteria</taxon>
        <taxon>Hyphomicrobiales</taxon>
        <taxon>Rhizobiaceae</taxon>
        <taxon>Rhizobium/Agrobacterium group</taxon>
        <taxon>Rhizobium</taxon>
    </lineage>
</organism>
<evidence type="ECO:0000259" key="1">
    <source>
        <dbReference type="Pfam" id="PF00551"/>
    </source>
</evidence>
<dbReference type="PANTHER" id="PTHR11138">
    <property type="entry name" value="METHIONYL-TRNA FORMYLTRANSFERASE"/>
    <property type="match status" value="1"/>
</dbReference>
<feature type="domain" description="Formyl transferase N-terminal" evidence="1">
    <location>
        <begin position="68"/>
        <end position="156"/>
    </location>
</feature>
<reference evidence="2 3" key="1">
    <citation type="submission" date="2017-08" db="EMBL/GenBank/DDBJ databases">
        <authorList>
            <person name="de Groot N.N."/>
        </authorList>
    </citation>
    <scope>NUCLEOTIDE SEQUENCE [LARGE SCALE GENOMIC DNA]</scope>
    <source>
        <strain evidence="2 3">JC85</strain>
    </source>
</reference>
<proteinExistence type="predicted"/>